<dbReference type="PROSITE" id="PS50244">
    <property type="entry name" value="S5A_REDUCTASE"/>
    <property type="match status" value="1"/>
</dbReference>
<dbReference type="AlphaFoldDB" id="A0A2P6NYG6"/>
<dbReference type="Gene3D" id="1.20.120.1630">
    <property type="match status" value="1"/>
</dbReference>
<dbReference type="GO" id="GO:0016020">
    <property type="term" value="C:membrane"/>
    <property type="evidence" value="ECO:0007669"/>
    <property type="project" value="TreeGrafter"/>
</dbReference>
<dbReference type="PANTHER" id="PTHR32251">
    <property type="entry name" value="3-OXO-5-ALPHA-STEROID 4-DEHYDROGENASE"/>
    <property type="match status" value="1"/>
</dbReference>
<keyword evidence="1" id="KW-1133">Transmembrane helix</keyword>
<evidence type="ECO:0000256" key="1">
    <source>
        <dbReference type="SAM" id="Phobius"/>
    </source>
</evidence>
<dbReference type="EMBL" id="MDYQ01000006">
    <property type="protein sequence ID" value="PRP88997.1"/>
    <property type="molecule type" value="Genomic_DNA"/>
</dbReference>
<sequence>MTELVPFLSAQTALANVTGTFLAIANDPLALQDTHDALSSTFLFATILAILTLILSEITGHLSYVDKLWSVLPPSYVIYFTIRATLEDYGHVHPRLALMSLVTIVWGARLTFNFARRGGYSLTEEDYRWPWLRARFHPLLLRLLNWTFVATFQHYLLYFLALPAFFAYQTRHLNPHINTLDVFSATLFLTLVVIETVADEQQYIFQTEKYRLKDSGRALTGDYKAGDSNLKLQLTSRQRGFSTTGLFRYSRHPNFFCEMSIWWTFYLFSISALWTHHGFIPDSPAHGFRHGGILNWSAIGVLLLTLVFQGSTPLTEYISSQKYPAYLQYQKTTSRIIPWFSSKSKDE</sequence>
<proteinExistence type="predicted"/>
<gene>
    <name evidence="2" type="ORF">PROFUN_02275</name>
</gene>
<keyword evidence="3" id="KW-1185">Reference proteome</keyword>
<keyword evidence="1" id="KW-0472">Membrane</keyword>
<organism evidence="2 3">
    <name type="scientific">Planoprotostelium fungivorum</name>
    <dbReference type="NCBI Taxonomy" id="1890364"/>
    <lineage>
        <taxon>Eukaryota</taxon>
        <taxon>Amoebozoa</taxon>
        <taxon>Evosea</taxon>
        <taxon>Variosea</taxon>
        <taxon>Cavosteliida</taxon>
        <taxon>Cavosteliaceae</taxon>
        <taxon>Planoprotostelium</taxon>
    </lineage>
</organism>
<dbReference type="InterPro" id="IPR010721">
    <property type="entry name" value="UstE-like"/>
</dbReference>
<evidence type="ECO:0000313" key="3">
    <source>
        <dbReference type="Proteomes" id="UP000241769"/>
    </source>
</evidence>
<dbReference type="OrthoDB" id="201504at2759"/>
<dbReference type="InParanoid" id="A0A2P6NYG6"/>
<accession>A0A2P6NYG6</accession>
<comment type="caution">
    <text evidence="2">The sequence shown here is derived from an EMBL/GenBank/DDBJ whole genome shotgun (WGS) entry which is preliminary data.</text>
</comment>
<name>A0A2P6NYG6_9EUKA</name>
<feature type="transmembrane region" description="Helical" evidence="1">
    <location>
        <begin position="39"/>
        <end position="56"/>
    </location>
</feature>
<feature type="transmembrane region" description="Helical" evidence="1">
    <location>
        <begin position="294"/>
        <end position="314"/>
    </location>
</feature>
<evidence type="ECO:0000313" key="2">
    <source>
        <dbReference type="EMBL" id="PRP88997.1"/>
    </source>
</evidence>
<dbReference type="Pfam" id="PF06966">
    <property type="entry name" value="DUF1295"/>
    <property type="match status" value="1"/>
</dbReference>
<keyword evidence="1" id="KW-0812">Transmembrane</keyword>
<feature type="transmembrane region" description="Helical" evidence="1">
    <location>
        <begin position="255"/>
        <end position="274"/>
    </location>
</feature>
<protein>
    <submittedName>
        <fullName evidence="2">Uncharacterized protein</fullName>
    </submittedName>
</protein>
<dbReference type="PANTHER" id="PTHR32251:SF23">
    <property type="entry name" value="3-OXO-5-ALPHA-STEROID 4-DEHYDROGENASE (DUF1295)"/>
    <property type="match status" value="1"/>
</dbReference>
<reference evidence="2 3" key="1">
    <citation type="journal article" date="2018" name="Genome Biol. Evol.">
        <title>Multiple Roots of Fruiting Body Formation in Amoebozoa.</title>
        <authorList>
            <person name="Hillmann F."/>
            <person name="Forbes G."/>
            <person name="Novohradska S."/>
            <person name="Ferling I."/>
            <person name="Riege K."/>
            <person name="Groth M."/>
            <person name="Westermann M."/>
            <person name="Marz M."/>
            <person name="Spaller T."/>
            <person name="Winckler T."/>
            <person name="Schaap P."/>
            <person name="Glockner G."/>
        </authorList>
    </citation>
    <scope>NUCLEOTIDE SEQUENCE [LARGE SCALE GENOMIC DNA]</scope>
    <source>
        <strain evidence="2 3">Jena</strain>
    </source>
</reference>
<feature type="transmembrane region" description="Helical" evidence="1">
    <location>
        <begin position="143"/>
        <end position="168"/>
    </location>
</feature>
<dbReference type="Proteomes" id="UP000241769">
    <property type="component" value="Unassembled WGS sequence"/>
</dbReference>